<dbReference type="PANTHER" id="PTHR45786:SF66">
    <property type="entry name" value="HOOK MOTIF PROTEIN, PUTATIVE-RELATED"/>
    <property type="match status" value="1"/>
</dbReference>
<feature type="non-terminal residue" evidence="3">
    <location>
        <position position="569"/>
    </location>
</feature>
<accession>A0ABM0Y846</accession>
<reference evidence="2" key="1">
    <citation type="journal article" date="2014" name="Nat. Commun.">
        <title>The emerging biofuel crop Camelina sativa retains a highly undifferentiated hexaploid genome structure.</title>
        <authorList>
            <person name="Kagale S."/>
            <person name="Koh C."/>
            <person name="Nixon J."/>
            <person name="Bollina V."/>
            <person name="Clarke W.E."/>
            <person name="Tuteja R."/>
            <person name="Spillane C."/>
            <person name="Robinson S.J."/>
            <person name="Links M.G."/>
            <person name="Clarke C."/>
            <person name="Higgins E.E."/>
            <person name="Huebert T."/>
            <person name="Sharpe A.G."/>
            <person name="Parkin I.A."/>
        </authorList>
    </citation>
    <scope>NUCLEOTIDE SEQUENCE [LARGE SCALE GENOMIC DNA]</scope>
    <source>
        <strain evidence="2">cv. DH55</strain>
    </source>
</reference>
<dbReference type="PANTHER" id="PTHR45786">
    <property type="entry name" value="DNA BINDING PROTEIN-LIKE"/>
    <property type="match status" value="1"/>
</dbReference>
<evidence type="ECO:0000313" key="3">
    <source>
        <dbReference type="RefSeq" id="XP_010497028.1"/>
    </source>
</evidence>
<feature type="domain" description="Helitron helicase-like" evidence="1">
    <location>
        <begin position="130"/>
        <end position="312"/>
    </location>
</feature>
<gene>
    <name evidence="3" type="primary">LOC104774059</name>
</gene>
<name>A0ABM0Y846_CAMSA</name>
<proteinExistence type="predicted"/>
<dbReference type="GeneID" id="104774059"/>
<dbReference type="Pfam" id="PF14214">
    <property type="entry name" value="Helitron_like_N"/>
    <property type="match status" value="1"/>
</dbReference>
<reference evidence="3" key="2">
    <citation type="submission" date="2025-08" db="UniProtKB">
        <authorList>
            <consortium name="RefSeq"/>
        </authorList>
    </citation>
    <scope>IDENTIFICATION</scope>
    <source>
        <tissue evidence="3">Leaf</tissue>
    </source>
</reference>
<evidence type="ECO:0000259" key="1">
    <source>
        <dbReference type="Pfam" id="PF14214"/>
    </source>
</evidence>
<organism evidence="2 3">
    <name type="scientific">Camelina sativa</name>
    <name type="common">False flax</name>
    <name type="synonym">Myagrum sativum</name>
    <dbReference type="NCBI Taxonomy" id="90675"/>
    <lineage>
        <taxon>Eukaryota</taxon>
        <taxon>Viridiplantae</taxon>
        <taxon>Streptophyta</taxon>
        <taxon>Embryophyta</taxon>
        <taxon>Tracheophyta</taxon>
        <taxon>Spermatophyta</taxon>
        <taxon>Magnoliopsida</taxon>
        <taxon>eudicotyledons</taxon>
        <taxon>Gunneridae</taxon>
        <taxon>Pentapetalae</taxon>
        <taxon>rosids</taxon>
        <taxon>malvids</taxon>
        <taxon>Brassicales</taxon>
        <taxon>Brassicaceae</taxon>
        <taxon>Camelineae</taxon>
        <taxon>Camelina</taxon>
    </lineage>
</organism>
<dbReference type="InterPro" id="IPR025476">
    <property type="entry name" value="Helitron_helicase-like"/>
</dbReference>
<dbReference type="RefSeq" id="XP_010497028.1">
    <property type="nucleotide sequence ID" value="XM_010498726.1"/>
</dbReference>
<dbReference type="Proteomes" id="UP000694864">
    <property type="component" value="Unplaced"/>
</dbReference>
<keyword evidence="2" id="KW-1185">Reference proteome</keyword>
<sequence>MLNDVNPYVKNFRTAKDRFQTDQEQPFHMRIVADRVGVDGRTYGMPTASEVAALIPGDFKREMPSRDIVIEEKSTGHLKRISEVHISYLALQYPLILCYGEDGFRPGIEKCFKGANNTKKKKKCISMRQWFAFRIQERDNECHTLLQSKRLFQQFLCDAYTTIETNRLNYIKFNQSKKRCENYNNIKEAAQSGNTTMSQQGNQINIPTSFTGGPWYMVQSYYDAMAIYKHYGFPDLFITFTCNPKWPEITRYVTERGLTSDDRPDIVARIFKIKLDSLMHDLTEKHLLGKTVAAMYTVEFQKRGLPHAHILLFMDQKSKLPTADDIDKMICAEIPVKEKDPELYEVIKDCMIHGLCGAANRSSPCMVAGKCSKLYPKKHEDITRVGEDGYPIYRRRRTELFIEKGGIKCDNRYVSASEAIWRIFKFPIQYRTTPVQRLSFHDEGKQPAYFEEDDEIDTVLERVANQDSMFMAYLTLNRINAVGKDGKHARELTYAQIPAYFTWEGNRKRFKKRTRGFSLGRINYVPRRLEAEYYLRVLLNIVKGPTCFEDIKTYNGVLYPSYKEACFAR</sequence>
<protein>
    <submittedName>
        <fullName evidence="3">Uncharacterized protein LOC104774059</fullName>
    </submittedName>
</protein>
<evidence type="ECO:0000313" key="2">
    <source>
        <dbReference type="Proteomes" id="UP000694864"/>
    </source>
</evidence>